<dbReference type="Gene3D" id="3.90.550.50">
    <property type="match status" value="1"/>
</dbReference>
<dbReference type="GO" id="GO:0016020">
    <property type="term" value="C:membrane"/>
    <property type="evidence" value="ECO:0007669"/>
    <property type="project" value="UniProtKB-SubCell"/>
</dbReference>
<dbReference type="PROSITE" id="PS51257">
    <property type="entry name" value="PROKAR_LIPOPROTEIN"/>
    <property type="match status" value="1"/>
</dbReference>
<evidence type="ECO:0000256" key="3">
    <source>
        <dbReference type="ARBA" id="ARBA00022692"/>
    </source>
</evidence>
<dbReference type="InterPro" id="IPR026050">
    <property type="entry name" value="C1GALT1/C1GALT1_chp1"/>
</dbReference>
<gene>
    <name evidence="9" type="ORF">HYH02_002319</name>
</gene>
<keyword evidence="6" id="KW-0472">Membrane</keyword>
<evidence type="ECO:0000256" key="7">
    <source>
        <dbReference type="SAM" id="MobiDB-lite"/>
    </source>
</evidence>
<organism evidence="9 10">
    <name type="scientific">Chlamydomonas schloesseri</name>
    <dbReference type="NCBI Taxonomy" id="2026947"/>
    <lineage>
        <taxon>Eukaryota</taxon>
        <taxon>Viridiplantae</taxon>
        <taxon>Chlorophyta</taxon>
        <taxon>core chlorophytes</taxon>
        <taxon>Chlorophyceae</taxon>
        <taxon>CS clade</taxon>
        <taxon>Chlamydomonadales</taxon>
        <taxon>Chlamydomonadaceae</taxon>
        <taxon>Chlamydomonas</taxon>
    </lineage>
</organism>
<keyword evidence="8" id="KW-0732">Signal</keyword>
<evidence type="ECO:0000256" key="8">
    <source>
        <dbReference type="SAM" id="SignalP"/>
    </source>
</evidence>
<dbReference type="EMBL" id="JAEHOD010000004">
    <property type="protein sequence ID" value="KAG2452982.1"/>
    <property type="molecule type" value="Genomic_DNA"/>
</dbReference>
<keyword evidence="3" id="KW-0812">Transmembrane</keyword>
<feature type="chain" id="PRO_5032282173" description="Hexosyltransferase" evidence="8">
    <location>
        <begin position="30"/>
        <end position="496"/>
    </location>
</feature>
<feature type="compositionally biased region" description="Acidic residues" evidence="7">
    <location>
        <begin position="458"/>
        <end position="473"/>
    </location>
</feature>
<evidence type="ECO:0000256" key="5">
    <source>
        <dbReference type="ARBA" id="ARBA00022989"/>
    </source>
</evidence>
<evidence type="ECO:0000313" key="10">
    <source>
        <dbReference type="Proteomes" id="UP000613740"/>
    </source>
</evidence>
<comment type="subcellular location">
    <subcellularLocation>
        <location evidence="1">Membrane</location>
        <topology evidence="1">Single-pass type II membrane protein</topology>
    </subcellularLocation>
</comment>
<evidence type="ECO:0000256" key="6">
    <source>
        <dbReference type="ARBA" id="ARBA00023136"/>
    </source>
</evidence>
<keyword evidence="5" id="KW-1133">Transmembrane helix</keyword>
<reference evidence="9" key="1">
    <citation type="journal article" date="2020" name="bioRxiv">
        <title>Comparative genomics of Chlamydomonas.</title>
        <authorList>
            <person name="Craig R.J."/>
            <person name="Hasan A.R."/>
            <person name="Ness R.W."/>
            <person name="Keightley P.D."/>
        </authorList>
    </citation>
    <scope>NUCLEOTIDE SEQUENCE</scope>
    <source>
        <strain evidence="9">CCAP 11/173</strain>
    </source>
</reference>
<keyword evidence="10" id="KW-1185">Reference proteome</keyword>
<evidence type="ECO:0008006" key="11">
    <source>
        <dbReference type="Google" id="ProtNLM"/>
    </source>
</evidence>
<evidence type="ECO:0000313" key="9">
    <source>
        <dbReference type="EMBL" id="KAG2452982.1"/>
    </source>
</evidence>
<name>A0A835WS72_9CHLO</name>
<dbReference type="PANTHER" id="PTHR23033:SF50">
    <property type="entry name" value="HEXOSYLTRANSFERASE"/>
    <property type="match status" value="1"/>
</dbReference>
<dbReference type="PANTHER" id="PTHR23033">
    <property type="entry name" value="BETA1,3-GALACTOSYLTRANSFERASE"/>
    <property type="match status" value="1"/>
</dbReference>
<evidence type="ECO:0000256" key="2">
    <source>
        <dbReference type="ARBA" id="ARBA00006462"/>
    </source>
</evidence>
<protein>
    <recommendedName>
        <fullName evidence="11">Hexosyltransferase</fullName>
    </recommendedName>
</protein>
<comment type="similarity">
    <text evidence="2">Belongs to the glycosyltransferase 31 family. Beta3-Gal-T subfamily.</text>
</comment>
<feature type="region of interest" description="Disordered" evidence="7">
    <location>
        <begin position="441"/>
        <end position="496"/>
    </location>
</feature>
<proteinExistence type="inferred from homology"/>
<evidence type="ECO:0000256" key="4">
    <source>
        <dbReference type="ARBA" id="ARBA00022968"/>
    </source>
</evidence>
<feature type="signal peptide" evidence="8">
    <location>
        <begin position="1"/>
        <end position="29"/>
    </location>
</feature>
<accession>A0A835WS72</accession>
<dbReference type="Proteomes" id="UP000613740">
    <property type="component" value="Unassembled WGS sequence"/>
</dbReference>
<comment type="caution">
    <text evidence="9">The sequence shown here is derived from an EMBL/GenBank/DDBJ whole genome shotgun (WGS) entry which is preliminary data.</text>
</comment>
<sequence>MTGKLIARRVLVLATLALTLACLQRDVAGARRPALRDEDLVLVRATCEKRLDLAHATARAGRPSDALRVVYVVDTPALATRLNAHVAREPGLNETYLSWPDRPDPRKPGDSRVAMVPWLAHKALGDSYKWLLYGDDDTYFFLDSVRELLRDYDPELPYVVTDVLWHKRKRYLSEAPRCLPCHVEPAYVEKVKVRPDKDPPKRPDGAPPLHFYQPPIPPPGCPCTPELACEFTLNVTGGRQALTKPMPRKWSPETKYWGFPAGYPSKCDYPHFHGGSGVLVSVGAMRKVSYEAALRCYYDDTAKLTAKPGSLKADAHGDRMTSLCFWMNGVALTDPGLGLSQHEHMNQAGHVFDSRAGSIGALERALKEPMSERWLWSVMYMGAVHVGHHAKSIEMTWQLAELYPKVRAHAKEELKQKGVLRRGELDAQVLRRGGKWTWDAAGDRWDWAPGPGPGGKEDGEDEQENDDEEEEQESGASAQPAATGTWADVDRAFQKG</sequence>
<evidence type="ECO:0000256" key="1">
    <source>
        <dbReference type="ARBA" id="ARBA00004606"/>
    </source>
</evidence>
<dbReference type="OrthoDB" id="414175at2759"/>
<keyword evidence="4" id="KW-0735">Signal-anchor</keyword>
<dbReference type="AlphaFoldDB" id="A0A835WS72"/>